<organism evidence="7">
    <name type="scientific">Laccaria bicolor (strain S238N-H82 / ATCC MYA-4686)</name>
    <name type="common">Bicoloured deceiver</name>
    <name type="synonym">Laccaria laccata var. bicolor</name>
    <dbReference type="NCBI Taxonomy" id="486041"/>
    <lineage>
        <taxon>Eukaryota</taxon>
        <taxon>Fungi</taxon>
        <taxon>Dikarya</taxon>
        <taxon>Basidiomycota</taxon>
        <taxon>Agaricomycotina</taxon>
        <taxon>Agaricomycetes</taxon>
        <taxon>Agaricomycetidae</taxon>
        <taxon>Agaricales</taxon>
        <taxon>Agaricineae</taxon>
        <taxon>Hydnangiaceae</taxon>
        <taxon>Laccaria</taxon>
    </lineage>
</organism>
<dbReference type="HOGENOM" id="CLU_154777_1_0_1"/>
<dbReference type="Proteomes" id="UP000001194">
    <property type="component" value="Unassembled WGS sequence"/>
</dbReference>
<dbReference type="InParanoid" id="B0CVN8"/>
<name>B0CVN8_LACBS</name>
<gene>
    <name evidence="6" type="ORF">LACBIDRAFT_309148</name>
</gene>
<dbReference type="InterPro" id="IPR045295">
    <property type="entry name" value="Complex1_LYR_SDHAF1_LYRM8"/>
</dbReference>
<dbReference type="Pfam" id="PF05347">
    <property type="entry name" value="Complex1_LYR"/>
    <property type="match status" value="1"/>
</dbReference>
<dbReference type="GO" id="GO:0034553">
    <property type="term" value="P:mitochondrial respiratory chain complex II assembly"/>
    <property type="evidence" value="ECO:0007669"/>
    <property type="project" value="InterPro"/>
</dbReference>
<dbReference type="RefSeq" id="XP_001875862.1">
    <property type="nucleotide sequence ID" value="XM_001875827.1"/>
</dbReference>
<evidence type="ECO:0000256" key="1">
    <source>
        <dbReference type="ARBA" id="ARBA00004305"/>
    </source>
</evidence>
<evidence type="ECO:0000256" key="2">
    <source>
        <dbReference type="ARBA" id="ARBA00023128"/>
    </source>
</evidence>
<comment type="subcellular location">
    <subcellularLocation>
        <location evidence="1">Mitochondrion matrix</location>
    </subcellularLocation>
</comment>
<comment type="similarity">
    <text evidence="4">Belongs to the complex I LYR family. SDHAF1 subfamily.</text>
</comment>
<dbReference type="FunCoup" id="B0CVN8">
    <property type="interactions" value="147"/>
</dbReference>
<reference evidence="6 7" key="1">
    <citation type="journal article" date="2008" name="Nature">
        <title>The genome of Laccaria bicolor provides insights into mycorrhizal symbiosis.</title>
        <authorList>
            <person name="Martin F."/>
            <person name="Aerts A."/>
            <person name="Ahren D."/>
            <person name="Brun A."/>
            <person name="Danchin E.G.J."/>
            <person name="Duchaussoy F."/>
            <person name="Gibon J."/>
            <person name="Kohler A."/>
            <person name="Lindquist E."/>
            <person name="Pereda V."/>
            <person name="Salamov A."/>
            <person name="Shapiro H.J."/>
            <person name="Wuyts J."/>
            <person name="Blaudez D."/>
            <person name="Buee M."/>
            <person name="Brokstein P."/>
            <person name="Canbaeck B."/>
            <person name="Cohen D."/>
            <person name="Courty P.E."/>
            <person name="Coutinho P.M."/>
            <person name="Delaruelle C."/>
            <person name="Detter J.C."/>
            <person name="Deveau A."/>
            <person name="DiFazio S."/>
            <person name="Duplessis S."/>
            <person name="Fraissinet-Tachet L."/>
            <person name="Lucic E."/>
            <person name="Frey-Klett P."/>
            <person name="Fourrey C."/>
            <person name="Feussner I."/>
            <person name="Gay G."/>
            <person name="Grimwood J."/>
            <person name="Hoegger P.J."/>
            <person name="Jain P."/>
            <person name="Kilaru S."/>
            <person name="Labbe J."/>
            <person name="Lin Y.C."/>
            <person name="Legue V."/>
            <person name="Le Tacon F."/>
            <person name="Marmeisse R."/>
            <person name="Melayah D."/>
            <person name="Montanini B."/>
            <person name="Muratet M."/>
            <person name="Nehls U."/>
            <person name="Niculita-Hirzel H."/>
            <person name="Oudot-Le Secq M.P."/>
            <person name="Peter M."/>
            <person name="Quesneville H."/>
            <person name="Rajashekar B."/>
            <person name="Reich M."/>
            <person name="Rouhier N."/>
            <person name="Schmutz J."/>
            <person name="Yin T."/>
            <person name="Chalot M."/>
            <person name="Henrissat B."/>
            <person name="Kuees U."/>
            <person name="Lucas S."/>
            <person name="Van de Peer Y."/>
            <person name="Podila G.K."/>
            <person name="Polle A."/>
            <person name="Pukkila P.J."/>
            <person name="Richardson P.M."/>
            <person name="Rouze P."/>
            <person name="Sanders I.R."/>
            <person name="Stajich J.E."/>
            <person name="Tunlid A."/>
            <person name="Tuskan G."/>
            <person name="Grigoriev I.V."/>
        </authorList>
    </citation>
    <scope>NUCLEOTIDE SEQUENCE [LARGE SCALE GENOMIC DNA]</scope>
    <source>
        <strain evidence="7">S238N-H82 / ATCC MYA-4686</strain>
    </source>
</reference>
<dbReference type="OrthoDB" id="273010at2759"/>
<evidence type="ECO:0000256" key="3">
    <source>
        <dbReference type="ARBA" id="ARBA00023186"/>
    </source>
</evidence>
<accession>B0CVN8</accession>
<evidence type="ECO:0000313" key="7">
    <source>
        <dbReference type="Proteomes" id="UP000001194"/>
    </source>
</evidence>
<dbReference type="KEGG" id="lbc:LACBIDRAFT_309148"/>
<keyword evidence="2" id="KW-0496">Mitochondrion</keyword>
<keyword evidence="3" id="KW-0143">Chaperone</keyword>
<evidence type="ECO:0000256" key="4">
    <source>
        <dbReference type="ARBA" id="ARBA00025715"/>
    </source>
</evidence>
<dbReference type="EMBL" id="DS547093">
    <property type="protein sequence ID" value="EDR13364.1"/>
    <property type="molecule type" value="Genomic_DNA"/>
</dbReference>
<feature type="domain" description="Complex 1 LYR protein" evidence="5">
    <location>
        <begin position="11"/>
        <end position="70"/>
    </location>
</feature>
<dbReference type="InterPro" id="IPR008011">
    <property type="entry name" value="Complex1_LYR_dom"/>
</dbReference>
<dbReference type="PANTHER" id="PTHR13675">
    <property type="entry name" value="LYR MOTIF-CONTAINING PROTEIN 2"/>
    <property type="match status" value="1"/>
</dbReference>
<dbReference type="AlphaFoldDB" id="B0CVN8"/>
<sequence length="115" mass="13182">MALTRSGLQKDVLSLYRRALRMVRTKPPLTQPKFLLVLRYTFHANASAISPRNVSAIEHLLRKGTRQIEMYEDDAVKDVWVSSEMLQWQDRWKTREGASPQATLIERLSDGGLGN</sequence>
<dbReference type="PANTHER" id="PTHR13675:SF1">
    <property type="entry name" value="SUCCINATE DEHYDROGENASE ASSEMBLY FACTOR 1, MITOCHONDRIAL"/>
    <property type="match status" value="1"/>
</dbReference>
<proteinExistence type="inferred from homology"/>
<keyword evidence="7" id="KW-1185">Reference proteome</keyword>
<evidence type="ECO:0000313" key="6">
    <source>
        <dbReference type="EMBL" id="EDR13364.1"/>
    </source>
</evidence>
<protein>
    <submittedName>
        <fullName evidence="6">Predicted protein</fullName>
    </submittedName>
</protein>
<dbReference type="CDD" id="cd20268">
    <property type="entry name" value="Complex1_LYR_SDHAF1_LYRM8"/>
    <property type="match status" value="1"/>
</dbReference>
<dbReference type="GeneID" id="6071155"/>
<evidence type="ECO:0000259" key="5">
    <source>
        <dbReference type="Pfam" id="PF05347"/>
    </source>
</evidence>
<dbReference type="GO" id="GO:0005759">
    <property type="term" value="C:mitochondrial matrix"/>
    <property type="evidence" value="ECO:0007669"/>
    <property type="project" value="UniProtKB-SubCell"/>
</dbReference>
<dbReference type="STRING" id="486041.B0CVN8"/>